<keyword evidence="17" id="KW-1185">Reference proteome</keyword>
<keyword evidence="8" id="KW-1278">Translocase</keyword>
<keyword evidence="3" id="KW-0479">Metal-binding</keyword>
<dbReference type="PANTHER" id="PTHR24093">
    <property type="entry name" value="CATION TRANSPORTING ATPASE"/>
    <property type="match status" value="1"/>
</dbReference>
<evidence type="ECO:0000313" key="16">
    <source>
        <dbReference type="EMBL" id="KAK6160613.1"/>
    </source>
</evidence>
<evidence type="ECO:0000256" key="9">
    <source>
        <dbReference type="ARBA" id="ARBA00022989"/>
    </source>
</evidence>
<keyword evidence="5" id="KW-0106">Calcium</keyword>
<sequence>MAIGWLQCGCERLGEHDSWWLMLLWRKMGEFRRETGGREQCRDLAIFAPNRVNSEVGVMGSYLEEFSEVKAKNSSEEALQRWRKACWLVKNRKRRFRFTANLSKRFEVREIQKSNQEKLRVAVLVSQAAISFIQGISYTVPEAVKGAGFEICADELGTIVEGHNVRKLKVHGGVEGVAEKLSTSLTNGINISDESLNRRREIFGINKFTESPAKGFWLFVWEALQDTTLMILAVCARLTNCWHCNGRMAKGAHDGLGIVASILLVVFVTATSDYKQSLQFKDLDKEKKKITVQVTRNGYRQKISIFDLLSGDIVHLAIGDQVPADGLFVSGYSLLINESSLTGESERKKMNQGLHWSWSADDALEMLEYFAIAVTIVVVAVPEGLPLAVTLSLAFAMKKMMNDKALVRHLAACETMGSATTICSDKTGTLTTNHMTVVKACICGEIKEVSSSMKSSAFCFDIPESVVKMIQKSIFNNTGGDIVIGKDEKIEILGTPTETALLEFGLLLGGDFQAERQETKIVKVEPFNSTKKRMGVVLELPGGNYQAHCKGASEIILAACDSTLNSAGEVVPLDEKLINHMTDTIEKFANEALRTLCLAYKDIGGDFSAENPIPFEGYTLIGIVGIKDPVRPGVKESVAICRSAGIVVRMVTGDNINTAKAIARECGILTDDGIAIEGPEFRMKTDEELQELIPKLQVMARSSPMDKHTLVRHLRSTFEEVVAVTGDGTNDAPALHEADIGLAMGISGTENNPGKCVASYRIINILMLKDSAIFNCDPTYNVPLNKVAKESADVIILDDNFSTIVTVAKWGRSVYVNIQKFVQFQLTVNVVALIVNFSSACLTGSAPLTAVQLLWVNMIMDTLGALALATEPPTDDLMRRTPVGRKGNFISNVMWRNIMGQSVYQFTIIWYLQTSGRAAFHLDGEDSGLILNTIIFNSFVFCQVFNEISSREMEKINVFKGILKNYVFVVVLSCTVFFQVIIIEFLGTFANTHPLTWQQWSASVLLGFLGMPIAAAIKMIPVGSR</sequence>
<dbReference type="Gene3D" id="3.40.50.1000">
    <property type="entry name" value="HAD superfamily/HAD-like"/>
    <property type="match status" value="1"/>
</dbReference>
<dbReference type="NCBIfam" id="TIGR01494">
    <property type="entry name" value="ATPase_P-type"/>
    <property type="match status" value="2"/>
</dbReference>
<protein>
    <recommendedName>
        <fullName evidence="18">P-type Ca(2+) transporter</fullName>
    </recommendedName>
</protein>
<dbReference type="InterPro" id="IPR004014">
    <property type="entry name" value="ATPase_P-typ_cation-transptr_N"/>
</dbReference>
<evidence type="ECO:0000256" key="11">
    <source>
        <dbReference type="SAM" id="Phobius"/>
    </source>
</evidence>
<dbReference type="InterPro" id="IPR059000">
    <property type="entry name" value="ATPase_P-type_domA"/>
</dbReference>
<evidence type="ECO:0000256" key="4">
    <source>
        <dbReference type="ARBA" id="ARBA00022741"/>
    </source>
</evidence>
<evidence type="ECO:0000259" key="14">
    <source>
        <dbReference type="Pfam" id="PF00690"/>
    </source>
</evidence>
<dbReference type="InterPro" id="IPR024750">
    <property type="entry name" value="Ca_ATPase_N_dom"/>
</dbReference>
<reference evidence="16 17" key="1">
    <citation type="journal article" date="2021" name="Comput. Struct. Biotechnol. J.">
        <title>De novo genome assembly of the potent medicinal plant Rehmannia glutinosa using nanopore technology.</title>
        <authorList>
            <person name="Ma L."/>
            <person name="Dong C."/>
            <person name="Song C."/>
            <person name="Wang X."/>
            <person name="Zheng X."/>
            <person name="Niu Y."/>
            <person name="Chen S."/>
            <person name="Feng W."/>
        </authorList>
    </citation>
    <scope>NUCLEOTIDE SEQUENCE [LARGE SCALE GENOMIC DNA]</scope>
    <source>
        <strain evidence="16">DH-2019</strain>
    </source>
</reference>
<evidence type="ECO:0000256" key="5">
    <source>
        <dbReference type="ARBA" id="ARBA00022837"/>
    </source>
</evidence>
<evidence type="ECO:0000256" key="7">
    <source>
        <dbReference type="ARBA" id="ARBA00022842"/>
    </source>
</evidence>
<evidence type="ECO:0000259" key="13">
    <source>
        <dbReference type="Pfam" id="PF00689"/>
    </source>
</evidence>
<dbReference type="PROSITE" id="PS00154">
    <property type="entry name" value="ATPASE_E1_E2"/>
    <property type="match status" value="1"/>
</dbReference>
<keyword evidence="9 11" id="KW-1133">Transmembrane helix</keyword>
<accession>A0ABR0XNA8</accession>
<evidence type="ECO:0000256" key="10">
    <source>
        <dbReference type="ARBA" id="ARBA00023136"/>
    </source>
</evidence>
<dbReference type="InterPro" id="IPR006068">
    <property type="entry name" value="ATPase_P-typ_cation-transptr_C"/>
</dbReference>
<keyword evidence="10 11" id="KW-0472">Membrane</keyword>
<feature type="domain" description="Calcium-transporting P-type ATPase N-terminal autoinhibitory" evidence="15">
    <location>
        <begin position="64"/>
        <end position="107"/>
    </location>
</feature>
<keyword evidence="4" id="KW-0547">Nucleotide-binding</keyword>
<comment type="caution">
    <text evidence="16">The sequence shown here is derived from an EMBL/GenBank/DDBJ whole genome shotgun (WGS) entry which is preliminary data.</text>
</comment>
<evidence type="ECO:0000259" key="12">
    <source>
        <dbReference type="Pfam" id="PF00122"/>
    </source>
</evidence>
<evidence type="ECO:0000256" key="6">
    <source>
        <dbReference type="ARBA" id="ARBA00022840"/>
    </source>
</evidence>
<dbReference type="PANTHER" id="PTHR24093:SF467">
    <property type="entry name" value="CALCIUM-TRANSPORTING ATPASE 1"/>
    <property type="match status" value="1"/>
</dbReference>
<evidence type="ECO:0000256" key="8">
    <source>
        <dbReference type="ARBA" id="ARBA00022967"/>
    </source>
</evidence>
<dbReference type="PRINTS" id="PR00119">
    <property type="entry name" value="CATATPASE"/>
</dbReference>
<comment type="subcellular location">
    <subcellularLocation>
        <location evidence="1">Membrane</location>
        <topology evidence="1">Multi-pass membrane protein</topology>
    </subcellularLocation>
</comment>
<keyword evidence="2 11" id="KW-0812">Transmembrane</keyword>
<dbReference type="Gene3D" id="1.20.1110.10">
    <property type="entry name" value="Calcium-transporting ATPase, transmembrane domain"/>
    <property type="match status" value="3"/>
</dbReference>
<feature type="domain" description="Cation-transporting P-type ATPase N-terminal" evidence="14">
    <location>
        <begin position="171"/>
        <end position="236"/>
    </location>
</feature>
<evidence type="ECO:0000256" key="1">
    <source>
        <dbReference type="ARBA" id="ARBA00004141"/>
    </source>
</evidence>
<dbReference type="SFLD" id="SFLDG00002">
    <property type="entry name" value="C1.7:_P-type_atpase_like"/>
    <property type="match status" value="1"/>
</dbReference>
<feature type="domain" description="Cation-transporting P-type ATPase C-terminal" evidence="13">
    <location>
        <begin position="846"/>
        <end position="1020"/>
    </location>
</feature>
<proteinExistence type="predicted"/>
<keyword evidence="6" id="KW-0067">ATP-binding</keyword>
<dbReference type="InterPro" id="IPR036412">
    <property type="entry name" value="HAD-like_sf"/>
</dbReference>
<dbReference type="InterPro" id="IPR023299">
    <property type="entry name" value="ATPase_P-typ_cyto_dom_N"/>
</dbReference>
<gene>
    <name evidence="16" type="ORF">DH2020_003994</name>
</gene>
<dbReference type="Pfam" id="PF00122">
    <property type="entry name" value="E1-E2_ATPase"/>
    <property type="match status" value="1"/>
</dbReference>
<keyword evidence="7" id="KW-0460">Magnesium</keyword>
<dbReference type="Gene3D" id="3.40.1110.10">
    <property type="entry name" value="Calcium-transporting ATPase, cytoplasmic domain N"/>
    <property type="match status" value="1"/>
</dbReference>
<dbReference type="InterPro" id="IPR023214">
    <property type="entry name" value="HAD_sf"/>
</dbReference>
<dbReference type="Pfam" id="PF13246">
    <property type="entry name" value="Cation_ATPase"/>
    <property type="match status" value="1"/>
</dbReference>
<feature type="transmembrane region" description="Helical" evidence="11">
    <location>
        <begin position="826"/>
        <end position="848"/>
    </location>
</feature>
<dbReference type="Gene3D" id="2.70.150.10">
    <property type="entry name" value="Calcium-transporting ATPase, cytoplasmic transduction domain A"/>
    <property type="match status" value="1"/>
</dbReference>
<evidence type="ECO:0000256" key="3">
    <source>
        <dbReference type="ARBA" id="ARBA00022723"/>
    </source>
</evidence>
<feature type="transmembrane region" description="Helical" evidence="11">
    <location>
        <begin position="966"/>
        <end position="988"/>
    </location>
</feature>
<name>A0ABR0XNA8_REHGL</name>
<dbReference type="SUPFAM" id="SSF56784">
    <property type="entry name" value="HAD-like"/>
    <property type="match status" value="1"/>
</dbReference>
<feature type="transmembrane region" description="Helical" evidence="11">
    <location>
        <begin position="927"/>
        <end position="945"/>
    </location>
</feature>
<dbReference type="InterPro" id="IPR001757">
    <property type="entry name" value="P_typ_ATPase"/>
</dbReference>
<dbReference type="Pfam" id="PF00689">
    <property type="entry name" value="Cation_ATPase_C"/>
    <property type="match status" value="1"/>
</dbReference>
<dbReference type="PRINTS" id="PR00120">
    <property type="entry name" value="HATPASE"/>
</dbReference>
<organism evidence="16 17">
    <name type="scientific">Rehmannia glutinosa</name>
    <name type="common">Chinese foxglove</name>
    <dbReference type="NCBI Taxonomy" id="99300"/>
    <lineage>
        <taxon>Eukaryota</taxon>
        <taxon>Viridiplantae</taxon>
        <taxon>Streptophyta</taxon>
        <taxon>Embryophyta</taxon>
        <taxon>Tracheophyta</taxon>
        <taxon>Spermatophyta</taxon>
        <taxon>Magnoliopsida</taxon>
        <taxon>eudicotyledons</taxon>
        <taxon>Gunneridae</taxon>
        <taxon>Pentapetalae</taxon>
        <taxon>asterids</taxon>
        <taxon>lamiids</taxon>
        <taxon>Lamiales</taxon>
        <taxon>Orobanchaceae</taxon>
        <taxon>Rehmannieae</taxon>
        <taxon>Rehmannia</taxon>
    </lineage>
</organism>
<dbReference type="Pfam" id="PF12515">
    <property type="entry name" value="CaATP_NAI"/>
    <property type="match status" value="1"/>
</dbReference>
<dbReference type="InterPro" id="IPR018303">
    <property type="entry name" value="ATPase_P-typ_P_site"/>
</dbReference>
<dbReference type="Gene3D" id="1.20.5.170">
    <property type="match status" value="1"/>
</dbReference>
<dbReference type="SUPFAM" id="SSF81660">
    <property type="entry name" value="Metal cation-transporting ATPase, ATP-binding domain N"/>
    <property type="match status" value="1"/>
</dbReference>
<feature type="domain" description="P-type ATPase A" evidence="12">
    <location>
        <begin position="289"/>
        <end position="353"/>
    </location>
</feature>
<dbReference type="Proteomes" id="UP001318860">
    <property type="component" value="Unassembled WGS sequence"/>
</dbReference>
<dbReference type="EMBL" id="JABTTQ020000003">
    <property type="protein sequence ID" value="KAK6160613.1"/>
    <property type="molecule type" value="Genomic_DNA"/>
</dbReference>
<feature type="transmembrane region" description="Helical" evidence="11">
    <location>
        <begin position="1000"/>
        <end position="1020"/>
    </location>
</feature>
<evidence type="ECO:0008006" key="18">
    <source>
        <dbReference type="Google" id="ProtNLM"/>
    </source>
</evidence>
<dbReference type="SUPFAM" id="SSF81653">
    <property type="entry name" value="Calcium ATPase, transduction domain A"/>
    <property type="match status" value="1"/>
</dbReference>
<evidence type="ECO:0000313" key="17">
    <source>
        <dbReference type="Proteomes" id="UP001318860"/>
    </source>
</evidence>
<dbReference type="Pfam" id="PF00690">
    <property type="entry name" value="Cation_ATPase_N"/>
    <property type="match status" value="1"/>
</dbReference>
<dbReference type="InterPro" id="IPR044492">
    <property type="entry name" value="P_typ_ATPase_HD_dom"/>
</dbReference>
<dbReference type="InterPro" id="IPR008250">
    <property type="entry name" value="ATPase_P-typ_transduc_dom_A_sf"/>
</dbReference>
<dbReference type="InterPro" id="IPR023298">
    <property type="entry name" value="ATPase_P-typ_TM_dom_sf"/>
</dbReference>
<evidence type="ECO:0000256" key="2">
    <source>
        <dbReference type="ARBA" id="ARBA00022692"/>
    </source>
</evidence>
<dbReference type="SFLD" id="SFLDF00027">
    <property type="entry name" value="p-type_atpase"/>
    <property type="match status" value="1"/>
</dbReference>
<feature type="transmembrane region" description="Helical" evidence="11">
    <location>
        <begin position="369"/>
        <end position="396"/>
    </location>
</feature>
<dbReference type="SUPFAM" id="SSF81665">
    <property type="entry name" value="Calcium ATPase, transmembrane domain M"/>
    <property type="match status" value="1"/>
</dbReference>
<dbReference type="SFLD" id="SFLDS00003">
    <property type="entry name" value="Haloacid_Dehalogenase"/>
    <property type="match status" value="1"/>
</dbReference>
<evidence type="ECO:0000259" key="15">
    <source>
        <dbReference type="Pfam" id="PF12515"/>
    </source>
</evidence>